<comment type="caution">
    <text evidence="2">The sequence shown here is derived from an EMBL/GenBank/DDBJ whole genome shotgun (WGS) entry which is preliminary data.</text>
</comment>
<keyword evidence="1" id="KW-0812">Transmembrane</keyword>
<dbReference type="Proteomes" id="UP000763088">
    <property type="component" value="Unassembled WGS sequence"/>
</dbReference>
<evidence type="ECO:0000313" key="3">
    <source>
        <dbReference type="Proteomes" id="UP000763088"/>
    </source>
</evidence>
<dbReference type="AlphaFoldDB" id="A0A928BT83"/>
<keyword evidence="1" id="KW-0472">Membrane</keyword>
<protein>
    <submittedName>
        <fullName evidence="2">Uncharacterized protein</fullName>
    </submittedName>
</protein>
<evidence type="ECO:0000313" key="2">
    <source>
        <dbReference type="EMBL" id="MBE6265510.1"/>
    </source>
</evidence>
<name>A0A928BT83_XYLRU</name>
<feature type="transmembrane region" description="Helical" evidence="1">
    <location>
        <begin position="29"/>
        <end position="55"/>
    </location>
</feature>
<proteinExistence type="predicted"/>
<dbReference type="EMBL" id="SUYD01000003">
    <property type="protein sequence ID" value="MBE6265510.1"/>
    <property type="molecule type" value="Genomic_DNA"/>
</dbReference>
<keyword evidence="1" id="KW-1133">Transmembrane helix</keyword>
<gene>
    <name evidence="2" type="ORF">E7102_03415</name>
</gene>
<evidence type="ECO:0000256" key="1">
    <source>
        <dbReference type="SAM" id="Phobius"/>
    </source>
</evidence>
<sequence>MKSFSKIIYLSPKPKCQTIKLQKCKIISVFINISALIFPKPSLVTTFFSIFAAFIRITKNTMTKTNSSDVKVLLNDIKEKVFKGVELSSVPTRNDNDWNKFLLTHSERLLSTRENRKLIMWLYSLYFDEENPTPLTYGDPGVSEYFSYKEIDGLSKFEMDFANICYYLAYFTHCMNSAVGRNFNVELFLGTGMDDDIQTDYFTEWNGLTSYEEVFSLDNKVLVDWIKTTNYRRVAAGVMSSMISAAGDRAKYQNPVEHDYFYGFFGSVLINMDHIEECIGYVNIGFETLTEAEHHRQRAEELGLSKELATIVDSLRASFTHNYPEKYVECAKVIQPIVSQMLPQDHLSMSVEKRAKWTSSVFRVINEEIKKFDIDLDTREYNLSMNYILDWLDLEYNAKMYDRKF</sequence>
<accession>A0A928BT83</accession>
<reference evidence="2" key="1">
    <citation type="submission" date="2019-04" db="EMBL/GenBank/DDBJ databases">
        <title>Evolution of Biomass-Degrading Anaerobic Consortia Revealed by Metagenomics.</title>
        <authorList>
            <person name="Peng X."/>
        </authorList>
    </citation>
    <scope>NUCLEOTIDE SEQUENCE</scope>
    <source>
        <strain evidence="2">SIG141</strain>
    </source>
</reference>
<organism evidence="2 3">
    <name type="scientific">Xylanibacter ruminicola</name>
    <name type="common">Prevotella ruminicola</name>
    <dbReference type="NCBI Taxonomy" id="839"/>
    <lineage>
        <taxon>Bacteria</taxon>
        <taxon>Pseudomonadati</taxon>
        <taxon>Bacteroidota</taxon>
        <taxon>Bacteroidia</taxon>
        <taxon>Bacteroidales</taxon>
        <taxon>Prevotellaceae</taxon>
        <taxon>Xylanibacter</taxon>
    </lineage>
</organism>